<dbReference type="GO" id="GO:0046475">
    <property type="term" value="P:glycerophospholipid catabolic process"/>
    <property type="evidence" value="ECO:0007669"/>
    <property type="project" value="TreeGrafter"/>
</dbReference>
<dbReference type="PANTHER" id="PTHR10728">
    <property type="entry name" value="CYTOSOLIC PHOSPHOLIPASE A2"/>
    <property type="match status" value="1"/>
</dbReference>
<dbReference type="InterPro" id="IPR040723">
    <property type="entry name" value="cPLA2_C2"/>
</dbReference>
<evidence type="ECO:0000256" key="6">
    <source>
        <dbReference type="ARBA" id="ARBA00022723"/>
    </source>
</evidence>
<comment type="domain">
    <text evidence="13">The N-terminal C2 domain associates with lipid membranes upon calcium binding.</text>
</comment>
<dbReference type="EMBL" id="WEIX01005963">
    <property type="protein sequence ID" value="NWH20142.1"/>
    <property type="molecule type" value="Genomic_DNA"/>
</dbReference>
<comment type="caution">
    <text evidence="16">The sequence shown here is derived from an EMBL/GenBank/DDBJ whole genome shotgun (WGS) entry which is preliminary data.</text>
</comment>
<dbReference type="FunFam" id="3.40.1090.10:FF:000002">
    <property type="entry name" value="Phospholipase A2"/>
    <property type="match status" value="1"/>
</dbReference>
<dbReference type="Pfam" id="PF01735">
    <property type="entry name" value="PLA2_B"/>
    <property type="match status" value="1"/>
</dbReference>
<name>A0A850TNH1_GRUAM</name>
<dbReference type="InterPro" id="IPR041847">
    <property type="entry name" value="C2_cPLA2"/>
</dbReference>
<evidence type="ECO:0000256" key="7">
    <source>
        <dbReference type="ARBA" id="ARBA00022801"/>
    </source>
</evidence>
<comment type="catalytic activity">
    <reaction evidence="13">
        <text>a 1,2-diacyl-sn-glycero-3-phosphocholine + H2O = a 1-acyl-sn-glycero-3-phosphocholine + a fatty acid + H(+)</text>
        <dbReference type="Rhea" id="RHEA:15801"/>
        <dbReference type="ChEBI" id="CHEBI:15377"/>
        <dbReference type="ChEBI" id="CHEBI:15378"/>
        <dbReference type="ChEBI" id="CHEBI:28868"/>
        <dbReference type="ChEBI" id="CHEBI:57643"/>
        <dbReference type="ChEBI" id="CHEBI:58168"/>
        <dbReference type="EC" id="3.1.1.4"/>
    </reaction>
</comment>
<evidence type="ECO:0000313" key="17">
    <source>
        <dbReference type="Proteomes" id="UP000640762"/>
    </source>
</evidence>
<evidence type="ECO:0000259" key="15">
    <source>
        <dbReference type="PROSITE" id="PS51210"/>
    </source>
</evidence>
<dbReference type="Pfam" id="PF18695">
    <property type="entry name" value="cPLA2_C2"/>
    <property type="match status" value="1"/>
</dbReference>
<dbReference type="InterPro" id="IPR002642">
    <property type="entry name" value="LysoPLipase_cat_dom"/>
</dbReference>
<sequence length="766" mass="87095">VTQSDCYVSLSLPTASVQHFRTKTVQNTKNPTWNETFHFTIQSQVKNILELKVCDEDNITQDDHLLTVFFDVSKIQLGETIQLCFQLNPQGKEELEVEFTMESSPDPPENIVTNGVLVVPGSSPCGGTKASAERQAKADRKFALTVDGSYEGTQTHTLSSCLCPTSPARFHYIKYNQSALTVALPRRRRLSRVRDRLPVHGWLCAVGLFGHLQDLSVCTRLSMQGIDRPRNLDARLGFDLCTDEQDFLQNRRKVVAAALKDVLHLEEDLQEHEVPIVAVTTAGCGIRALTAMYGSILGLQKLRVLDCVSYISGSSGTTWTMTKLYEDADWSRKDLGEIIIEARKQAAKCKMGAFCLRSLRNYYRELSQRTQAGHKTSFIDLWGLMIESMLNDGKCHHRLSDQRRAVNQGQNPLPIYLALNVKDKVATKDFREWVEFTPYEVGFLKYGAFIRAEDFGSEFFMGRLMKKLPESRICFMQGMWSSIFSKNLLDAWHAADNSEDFWHRWTQDKVTEIEEQPDLPEKPYEMATCMFTPTSGLSTALRDILTDRPAVSKYHNFLRGFQMHNEYIQQEHFTKWKDTLLDTSPNDLRGKSEHLELVDAAFFFETSCPPLMRPERKVDVIIHLNYTGGSQTLPLEQACRYFSEQGIPFPSIGLKDDENNLKECYMFDGADTPGAPLLLYFPLVNDTFQRYVAPGMSRSAAEMELGKVDISSFCSPYSTREVSLKAEDFNKLLKLTNYNIMNNENMILQALRMAVARKKQAQSQPV</sequence>
<dbReference type="GO" id="GO:0005544">
    <property type="term" value="F:calcium-dependent phospholipid binding"/>
    <property type="evidence" value="ECO:0007669"/>
    <property type="project" value="TreeGrafter"/>
</dbReference>
<dbReference type="GO" id="GO:0005829">
    <property type="term" value="C:cytosol"/>
    <property type="evidence" value="ECO:0007669"/>
    <property type="project" value="UniProtKB-SubCell"/>
</dbReference>
<feature type="non-terminal residue" evidence="16">
    <location>
        <position position="766"/>
    </location>
</feature>
<reference evidence="16" key="1">
    <citation type="submission" date="2019-10" db="EMBL/GenBank/DDBJ databases">
        <title>Bird 10,000 Genomes (B10K) Project - Family phase.</title>
        <authorList>
            <person name="Zhang G."/>
        </authorList>
    </citation>
    <scope>NUCLEOTIDE SEQUENCE</scope>
    <source>
        <strain evidence="16">B10K-DU-012-65</strain>
        <tissue evidence="16">Muscle</tissue>
    </source>
</reference>
<evidence type="ECO:0000256" key="11">
    <source>
        <dbReference type="ARBA" id="ARBA00023136"/>
    </source>
</evidence>
<dbReference type="GO" id="GO:0005509">
    <property type="term" value="F:calcium ion binding"/>
    <property type="evidence" value="ECO:0007669"/>
    <property type="project" value="InterPro"/>
</dbReference>
<dbReference type="Gene3D" id="2.60.40.150">
    <property type="entry name" value="C2 domain"/>
    <property type="match status" value="1"/>
</dbReference>
<dbReference type="SUPFAM" id="SSF49562">
    <property type="entry name" value="C2 domain (Calcium/lipid-binding domain, CaLB)"/>
    <property type="match status" value="1"/>
</dbReference>
<protein>
    <recommendedName>
        <fullName evidence="4 13">Phospholipase A2</fullName>
        <ecNumber evidence="4 13">3.1.1.4</ecNumber>
    </recommendedName>
</protein>
<evidence type="ECO:0000256" key="3">
    <source>
        <dbReference type="ARBA" id="ARBA00004514"/>
    </source>
</evidence>
<feature type="domain" description="PLA2c" evidence="15">
    <location>
        <begin position="227"/>
        <end position="766"/>
    </location>
</feature>
<accession>A0A850TNH1</accession>
<dbReference type="Gene3D" id="3.40.1090.10">
    <property type="entry name" value="Cytosolic phospholipase A2 catalytic domain"/>
    <property type="match status" value="1"/>
</dbReference>
<keyword evidence="7 12" id="KW-0378">Hydrolase</keyword>
<evidence type="ECO:0000256" key="5">
    <source>
        <dbReference type="ARBA" id="ARBA00022490"/>
    </source>
</evidence>
<evidence type="ECO:0000256" key="1">
    <source>
        <dbReference type="ARBA" id="ARBA00001913"/>
    </source>
</evidence>
<evidence type="ECO:0000256" key="13">
    <source>
        <dbReference type="RuleBase" id="RU362102"/>
    </source>
</evidence>
<dbReference type="InterPro" id="IPR035892">
    <property type="entry name" value="C2_domain_sf"/>
</dbReference>
<dbReference type="CDD" id="cd04036">
    <property type="entry name" value="C2_cPLA2"/>
    <property type="match status" value="1"/>
</dbReference>
<keyword evidence="6 13" id="KW-0479">Metal-binding</keyword>
<keyword evidence="17" id="KW-1185">Reference proteome</keyword>
<dbReference type="PROSITE" id="PS51210">
    <property type="entry name" value="PLA2C"/>
    <property type="match status" value="1"/>
</dbReference>
<proteinExistence type="predicted"/>
<dbReference type="PROSITE" id="PS50004">
    <property type="entry name" value="C2"/>
    <property type="match status" value="1"/>
</dbReference>
<comment type="subcellular location">
    <subcellularLocation>
        <location evidence="3">Cytoplasm</location>
        <location evidence="3">Cytosol</location>
    </subcellularLocation>
    <subcellularLocation>
        <location evidence="2">Membrane</location>
        <topology evidence="2">Peripheral membrane protein</topology>
    </subcellularLocation>
</comment>
<evidence type="ECO:0000256" key="9">
    <source>
        <dbReference type="ARBA" id="ARBA00022963"/>
    </source>
</evidence>
<dbReference type="Proteomes" id="UP000640762">
    <property type="component" value="Unassembled WGS sequence"/>
</dbReference>
<comment type="cofactor">
    <cofactor evidence="1">
        <name>Ca(2+)</name>
        <dbReference type="ChEBI" id="CHEBI:29108"/>
    </cofactor>
</comment>
<evidence type="ECO:0000256" key="12">
    <source>
        <dbReference type="PROSITE-ProRule" id="PRU00555"/>
    </source>
</evidence>
<evidence type="ECO:0000256" key="4">
    <source>
        <dbReference type="ARBA" id="ARBA00013278"/>
    </source>
</evidence>
<organism evidence="16 17">
    <name type="scientific">Grus americana</name>
    <name type="common">Whooping crane</name>
    <dbReference type="NCBI Taxonomy" id="9117"/>
    <lineage>
        <taxon>Eukaryota</taxon>
        <taxon>Metazoa</taxon>
        <taxon>Chordata</taxon>
        <taxon>Craniata</taxon>
        <taxon>Vertebrata</taxon>
        <taxon>Euteleostomi</taxon>
        <taxon>Archelosauria</taxon>
        <taxon>Archosauria</taxon>
        <taxon>Dinosauria</taxon>
        <taxon>Saurischia</taxon>
        <taxon>Theropoda</taxon>
        <taxon>Coelurosauria</taxon>
        <taxon>Aves</taxon>
        <taxon>Neognathae</taxon>
        <taxon>Neoaves</taxon>
        <taxon>Gruiformes</taxon>
        <taxon>Gruidae</taxon>
        <taxon>Grus</taxon>
    </lineage>
</organism>
<keyword evidence="9 12" id="KW-0442">Lipid degradation</keyword>
<dbReference type="SUPFAM" id="SSF52151">
    <property type="entry name" value="FabD/lysophospholipase-like"/>
    <property type="match status" value="1"/>
</dbReference>
<dbReference type="InterPro" id="IPR016035">
    <property type="entry name" value="Acyl_Trfase/lysoPLipase"/>
</dbReference>
<keyword evidence="11" id="KW-0472">Membrane</keyword>
<evidence type="ECO:0000259" key="14">
    <source>
        <dbReference type="PROSITE" id="PS50004"/>
    </source>
</evidence>
<keyword evidence="8 13" id="KW-0106">Calcium</keyword>
<dbReference type="FunFam" id="2.60.40.150:FF:000030">
    <property type="entry name" value="Phospholipase A2"/>
    <property type="match status" value="1"/>
</dbReference>
<evidence type="ECO:0000313" key="16">
    <source>
        <dbReference type="EMBL" id="NWH20142.1"/>
    </source>
</evidence>
<evidence type="ECO:0000256" key="2">
    <source>
        <dbReference type="ARBA" id="ARBA00004170"/>
    </source>
</evidence>
<dbReference type="EC" id="3.1.1.4" evidence="4 13"/>
<keyword evidence="10 12" id="KW-0443">Lipid metabolism</keyword>
<feature type="domain" description="C2" evidence="14">
    <location>
        <begin position="1"/>
        <end position="85"/>
    </location>
</feature>
<dbReference type="SMART" id="SM00239">
    <property type="entry name" value="C2"/>
    <property type="match status" value="1"/>
</dbReference>
<feature type="non-terminal residue" evidence="16">
    <location>
        <position position="1"/>
    </location>
</feature>
<dbReference type="InterPro" id="IPR000008">
    <property type="entry name" value="C2_dom"/>
</dbReference>
<evidence type="ECO:0000256" key="8">
    <source>
        <dbReference type="ARBA" id="ARBA00022837"/>
    </source>
</evidence>
<dbReference type="AlphaFoldDB" id="A0A850TNH1"/>
<keyword evidence="5 13" id="KW-0963">Cytoplasm</keyword>
<dbReference type="Pfam" id="PF00168">
    <property type="entry name" value="C2"/>
    <property type="match status" value="1"/>
</dbReference>
<dbReference type="SMART" id="SM00022">
    <property type="entry name" value="PLAc"/>
    <property type="match status" value="1"/>
</dbReference>
<dbReference type="CDD" id="cd07201">
    <property type="entry name" value="cPLA2_Grp-IVB-IVD-IVE-IVF"/>
    <property type="match status" value="1"/>
</dbReference>
<gene>
    <name evidence="16" type="primary">Pla2g4e_3</name>
    <name evidence="16" type="ORF">GRUAME_R01421</name>
</gene>
<dbReference type="GO" id="GO:0016020">
    <property type="term" value="C:membrane"/>
    <property type="evidence" value="ECO:0007669"/>
    <property type="project" value="UniProtKB-SubCell"/>
</dbReference>
<dbReference type="PANTHER" id="PTHR10728:SF65">
    <property type="entry name" value="PHOSPHOLIPASE A2"/>
    <property type="match status" value="1"/>
</dbReference>
<dbReference type="GO" id="GO:0047498">
    <property type="term" value="F:calcium-dependent phospholipase A2 activity"/>
    <property type="evidence" value="ECO:0007669"/>
    <property type="project" value="TreeGrafter"/>
</dbReference>
<evidence type="ECO:0000256" key="10">
    <source>
        <dbReference type="ARBA" id="ARBA00023098"/>
    </source>
</evidence>